<keyword evidence="3" id="KW-1185">Reference proteome</keyword>
<feature type="compositionally biased region" description="Basic and acidic residues" evidence="1">
    <location>
        <begin position="7"/>
        <end position="35"/>
    </location>
</feature>
<accession>A0A975LD78</accession>
<protein>
    <submittedName>
        <fullName evidence="2">Uncharacterized protein</fullName>
    </submittedName>
</protein>
<organism evidence="2 3">
    <name type="scientific">Nocardiopsis eucommiae</name>
    <dbReference type="NCBI Taxonomy" id="2831970"/>
    <lineage>
        <taxon>Bacteria</taxon>
        <taxon>Bacillati</taxon>
        <taxon>Actinomycetota</taxon>
        <taxon>Actinomycetes</taxon>
        <taxon>Streptosporangiales</taxon>
        <taxon>Nocardiopsidaceae</taxon>
        <taxon>Nocardiopsis</taxon>
    </lineage>
</organism>
<proteinExistence type="predicted"/>
<dbReference type="KEGG" id="nec:KGD82_27855"/>
<geneLocation type="plasmid" evidence="2 3">
    <name>unnamed2</name>
</geneLocation>
<feature type="region of interest" description="Disordered" evidence="1">
    <location>
        <begin position="1"/>
        <end position="50"/>
    </location>
</feature>
<evidence type="ECO:0000256" key="1">
    <source>
        <dbReference type="SAM" id="MobiDB-lite"/>
    </source>
</evidence>
<name>A0A975LD78_9ACTN</name>
<feature type="compositionally biased region" description="Basic residues" evidence="1">
    <location>
        <begin position="40"/>
        <end position="50"/>
    </location>
</feature>
<evidence type="ECO:0000313" key="2">
    <source>
        <dbReference type="EMBL" id="QVJ03495.1"/>
    </source>
</evidence>
<reference evidence="2" key="1">
    <citation type="submission" date="2021-05" db="EMBL/GenBank/DDBJ databases">
        <authorList>
            <person name="Kaiqin L."/>
            <person name="Jian G."/>
        </authorList>
    </citation>
    <scope>NUCLEOTIDE SEQUENCE</scope>
    <source>
        <strain evidence="2">HDS5</strain>
        <plasmid evidence="2">unnamed2</plasmid>
    </source>
</reference>
<evidence type="ECO:0000313" key="3">
    <source>
        <dbReference type="Proteomes" id="UP000682416"/>
    </source>
</evidence>
<dbReference type="EMBL" id="CP074403">
    <property type="protein sequence ID" value="QVJ03495.1"/>
    <property type="molecule type" value="Genomic_DNA"/>
</dbReference>
<keyword evidence="2" id="KW-0614">Plasmid</keyword>
<gene>
    <name evidence="2" type="ORF">KGD82_27855</name>
</gene>
<dbReference type="AlphaFoldDB" id="A0A975LD78"/>
<dbReference type="Proteomes" id="UP000682416">
    <property type="component" value="Plasmid unnamed2"/>
</dbReference>
<sequence length="50" mass="5524">MAQLEDGQARDRASGTRSRMRADAHTAEKIAEHVGVHPSTVRRHQRAMSG</sequence>